<feature type="transmembrane region" description="Helical" evidence="1">
    <location>
        <begin position="90"/>
        <end position="111"/>
    </location>
</feature>
<dbReference type="InterPro" id="IPR007404">
    <property type="entry name" value="YdjM-like"/>
</dbReference>
<dbReference type="PANTHER" id="PTHR40031">
    <property type="entry name" value="HYPOTHETICAL MEMBRANE SPANNING PROTEIN"/>
    <property type="match status" value="1"/>
</dbReference>
<accession>A0A938B5H4</accession>
<evidence type="ECO:0000313" key="2">
    <source>
        <dbReference type="EMBL" id="MBM3225585.1"/>
    </source>
</evidence>
<sequence>MDLLTHAVLGAAGAAALARKPALWTAALAGGVAGVAPDADILIASSADPLLNLEFHRHFTHALVLGPVGALLIAGLVWLIVRRRTPYAPLYGYACIGYLLSPLLDACTSYGTHLLWPFAAQPIAWSIIAVIDPVFTSLVSVPLVVCLWRQQRGWAHLGVALAVCYVALGGLQHARAASA</sequence>
<keyword evidence="2" id="KW-0378">Hydrolase</keyword>
<dbReference type="Pfam" id="PF04307">
    <property type="entry name" value="YdjM"/>
    <property type="match status" value="1"/>
</dbReference>
<reference evidence="2" key="1">
    <citation type="submission" date="2019-03" db="EMBL/GenBank/DDBJ databases">
        <title>Lake Tanganyika Metagenome-Assembled Genomes (MAGs).</title>
        <authorList>
            <person name="Tran P."/>
        </authorList>
    </citation>
    <scope>NUCLEOTIDE SEQUENCE</scope>
    <source>
        <strain evidence="2">K_DeepCast_65m_m2_066</strain>
    </source>
</reference>
<feature type="transmembrane region" description="Helical" evidence="1">
    <location>
        <begin position="59"/>
        <end position="81"/>
    </location>
</feature>
<dbReference type="GO" id="GO:0016787">
    <property type="term" value="F:hydrolase activity"/>
    <property type="evidence" value="ECO:0007669"/>
    <property type="project" value="UniProtKB-KW"/>
</dbReference>
<feature type="non-terminal residue" evidence="2">
    <location>
        <position position="179"/>
    </location>
</feature>
<organism evidence="2 3">
    <name type="scientific">Tectimicrobiota bacterium</name>
    <dbReference type="NCBI Taxonomy" id="2528274"/>
    <lineage>
        <taxon>Bacteria</taxon>
        <taxon>Pseudomonadati</taxon>
        <taxon>Nitrospinota/Tectimicrobiota group</taxon>
        <taxon>Candidatus Tectimicrobiota</taxon>
    </lineage>
</organism>
<feature type="transmembrane region" description="Helical" evidence="1">
    <location>
        <begin position="123"/>
        <end position="147"/>
    </location>
</feature>
<protein>
    <submittedName>
        <fullName evidence="2">Metal-dependent hydrolase</fullName>
    </submittedName>
</protein>
<keyword evidence="1" id="KW-0812">Transmembrane</keyword>
<dbReference type="AlphaFoldDB" id="A0A938B5H4"/>
<keyword evidence="1" id="KW-1133">Transmembrane helix</keyword>
<feature type="transmembrane region" description="Helical" evidence="1">
    <location>
        <begin position="154"/>
        <end position="174"/>
    </location>
</feature>
<dbReference type="Proteomes" id="UP000712673">
    <property type="component" value="Unassembled WGS sequence"/>
</dbReference>
<name>A0A938B5H4_UNCTE</name>
<evidence type="ECO:0000313" key="3">
    <source>
        <dbReference type="Proteomes" id="UP000712673"/>
    </source>
</evidence>
<evidence type="ECO:0000256" key="1">
    <source>
        <dbReference type="SAM" id="Phobius"/>
    </source>
</evidence>
<gene>
    <name evidence="2" type="ORF">FJZ47_17550</name>
</gene>
<dbReference type="EMBL" id="VGLS01000622">
    <property type="protein sequence ID" value="MBM3225585.1"/>
    <property type="molecule type" value="Genomic_DNA"/>
</dbReference>
<comment type="caution">
    <text evidence="2">The sequence shown here is derived from an EMBL/GenBank/DDBJ whole genome shotgun (WGS) entry which is preliminary data.</text>
</comment>
<dbReference type="PANTHER" id="PTHR40031:SF1">
    <property type="entry name" value="MEMBRANE-BOUND METAL-DEPENDENT HYDROLASE"/>
    <property type="match status" value="1"/>
</dbReference>
<keyword evidence="1" id="KW-0472">Membrane</keyword>
<proteinExistence type="predicted"/>
<dbReference type="InterPro" id="IPR053170">
    <property type="entry name" value="Transcription_regulator"/>
</dbReference>